<dbReference type="Gene3D" id="2.60.200.40">
    <property type="match status" value="1"/>
</dbReference>
<evidence type="ECO:0000256" key="5">
    <source>
        <dbReference type="SAM" id="MobiDB-lite"/>
    </source>
</evidence>
<proteinExistence type="predicted"/>
<accession>A0A512E2W6</accession>
<dbReference type="InterPro" id="IPR017438">
    <property type="entry name" value="ATP-NAD_kinase_N"/>
</dbReference>
<evidence type="ECO:0000313" key="8">
    <source>
        <dbReference type="Proteomes" id="UP000321523"/>
    </source>
</evidence>
<feature type="domain" description="DAGKc" evidence="6">
    <location>
        <begin position="3"/>
        <end position="135"/>
    </location>
</feature>
<evidence type="ECO:0000259" key="6">
    <source>
        <dbReference type="PROSITE" id="PS50146"/>
    </source>
</evidence>
<dbReference type="InterPro" id="IPR001206">
    <property type="entry name" value="Diacylglycerol_kinase_cat_dom"/>
</dbReference>
<keyword evidence="2" id="KW-0547">Nucleotide-binding</keyword>
<dbReference type="SMART" id="SM00046">
    <property type="entry name" value="DAGKc"/>
    <property type="match status" value="1"/>
</dbReference>
<dbReference type="InterPro" id="IPR016064">
    <property type="entry name" value="NAD/diacylglycerol_kinase_sf"/>
</dbReference>
<dbReference type="PANTHER" id="PTHR12358:SF106">
    <property type="entry name" value="LIPID KINASE YEGS"/>
    <property type="match status" value="1"/>
</dbReference>
<keyword evidence="1" id="KW-0808">Transferase</keyword>
<dbReference type="AlphaFoldDB" id="A0A512E2W6"/>
<sequence>MEPVIMKLSVVLNGAAGSLVGRPIEEAVEEVKRLFEEAGHTAEVTAAFGPDIVAAIDKAVASDADVVVVGGGDGTVATAAGKVMGTDKALGILPLGTLNLYAKDLGIPLPIAEAVPLLARGTIKPMDVGDVNGTVFLNHSVLGLYPMMVQEREEVRESRGLSKWPAMGIAMVKALKEYPLLRVRLQTDRGTRRITTPILAVANNPYDEGFGAFLKRSHLDTGKLALYLAKHRQPLKMAKMMVALVLGTWQRDAELEVMSLTEFTVKSRRRTLKVANDGEVHRMEAPLHYRMLAGGLRILVPAENAEAAPAEVEDKPAEAPADPRRASA</sequence>
<evidence type="ECO:0000313" key="7">
    <source>
        <dbReference type="EMBL" id="GEO43082.1"/>
    </source>
</evidence>
<reference evidence="7 8" key="1">
    <citation type="submission" date="2019-07" db="EMBL/GenBank/DDBJ databases">
        <title>Whole genome shotgun sequence of Skermanella aerolata NBRC 106429.</title>
        <authorList>
            <person name="Hosoyama A."/>
            <person name="Uohara A."/>
            <person name="Ohji S."/>
            <person name="Ichikawa N."/>
        </authorList>
    </citation>
    <scope>NUCLEOTIDE SEQUENCE [LARGE SCALE GENOMIC DNA]</scope>
    <source>
        <strain evidence="7 8">NBRC 106429</strain>
    </source>
</reference>
<dbReference type="GO" id="GO:0005524">
    <property type="term" value="F:ATP binding"/>
    <property type="evidence" value="ECO:0007669"/>
    <property type="project" value="UniProtKB-KW"/>
</dbReference>
<dbReference type="GO" id="GO:0005886">
    <property type="term" value="C:plasma membrane"/>
    <property type="evidence" value="ECO:0007669"/>
    <property type="project" value="TreeGrafter"/>
</dbReference>
<dbReference type="Pfam" id="PF19279">
    <property type="entry name" value="YegS_C"/>
    <property type="match status" value="1"/>
</dbReference>
<evidence type="ECO:0000256" key="2">
    <source>
        <dbReference type="ARBA" id="ARBA00022741"/>
    </source>
</evidence>
<evidence type="ECO:0000256" key="1">
    <source>
        <dbReference type="ARBA" id="ARBA00022679"/>
    </source>
</evidence>
<dbReference type="Gene3D" id="3.40.50.10330">
    <property type="entry name" value="Probable inorganic polyphosphate/atp-NAD kinase, domain 1"/>
    <property type="match status" value="1"/>
</dbReference>
<evidence type="ECO:0000256" key="4">
    <source>
        <dbReference type="ARBA" id="ARBA00022840"/>
    </source>
</evidence>
<dbReference type="PANTHER" id="PTHR12358">
    <property type="entry name" value="SPHINGOSINE KINASE"/>
    <property type="match status" value="1"/>
</dbReference>
<keyword evidence="4" id="KW-0067">ATP-binding</keyword>
<dbReference type="PROSITE" id="PS50146">
    <property type="entry name" value="DAGK"/>
    <property type="match status" value="1"/>
</dbReference>
<feature type="compositionally biased region" description="Basic and acidic residues" evidence="5">
    <location>
        <begin position="312"/>
        <end position="328"/>
    </location>
</feature>
<protein>
    <recommendedName>
        <fullName evidence="6">DAGKc domain-containing protein</fullName>
    </recommendedName>
</protein>
<dbReference type="GO" id="GO:0004143">
    <property type="term" value="F:ATP-dependent diacylglycerol kinase activity"/>
    <property type="evidence" value="ECO:0007669"/>
    <property type="project" value="TreeGrafter"/>
</dbReference>
<dbReference type="SUPFAM" id="SSF111331">
    <property type="entry name" value="NAD kinase/diacylglycerol kinase-like"/>
    <property type="match status" value="1"/>
</dbReference>
<evidence type="ECO:0000256" key="3">
    <source>
        <dbReference type="ARBA" id="ARBA00022777"/>
    </source>
</evidence>
<organism evidence="7 8">
    <name type="scientific">Skermanella aerolata</name>
    <dbReference type="NCBI Taxonomy" id="393310"/>
    <lineage>
        <taxon>Bacteria</taxon>
        <taxon>Pseudomonadati</taxon>
        <taxon>Pseudomonadota</taxon>
        <taxon>Alphaproteobacteria</taxon>
        <taxon>Rhodospirillales</taxon>
        <taxon>Azospirillaceae</taxon>
        <taxon>Skermanella</taxon>
    </lineage>
</organism>
<dbReference type="Pfam" id="PF00781">
    <property type="entry name" value="DAGK_cat"/>
    <property type="match status" value="1"/>
</dbReference>
<dbReference type="EMBL" id="BJYZ01000061">
    <property type="protein sequence ID" value="GEO43082.1"/>
    <property type="molecule type" value="Genomic_DNA"/>
</dbReference>
<keyword evidence="3" id="KW-0418">Kinase</keyword>
<gene>
    <name evidence="7" type="ORF">SAE02_72300</name>
</gene>
<dbReference type="InterPro" id="IPR045540">
    <property type="entry name" value="YegS/DAGK_C"/>
</dbReference>
<name>A0A512E2W6_9PROT</name>
<feature type="region of interest" description="Disordered" evidence="5">
    <location>
        <begin position="306"/>
        <end position="328"/>
    </location>
</feature>
<dbReference type="Proteomes" id="UP000321523">
    <property type="component" value="Unassembled WGS sequence"/>
</dbReference>
<keyword evidence="8" id="KW-1185">Reference proteome</keyword>
<comment type="caution">
    <text evidence="7">The sequence shown here is derived from an EMBL/GenBank/DDBJ whole genome shotgun (WGS) entry which is preliminary data.</text>
</comment>
<dbReference type="InterPro" id="IPR050187">
    <property type="entry name" value="Lipid_Phosphate_FormReg"/>
</dbReference>